<feature type="transmembrane region" description="Helical" evidence="1">
    <location>
        <begin position="104"/>
        <end position="129"/>
    </location>
</feature>
<proteinExistence type="predicted"/>
<comment type="caution">
    <text evidence="2">The sequence shown here is derived from an EMBL/GenBank/DDBJ whole genome shotgun (WGS) entry which is preliminary data.</text>
</comment>
<protein>
    <submittedName>
        <fullName evidence="2">Uncharacterized protein</fullName>
    </submittedName>
</protein>
<sequence length="137" mass="14672">MIAVIISAMIFFPFADAGQTVAGQSEDFTIVLVTSAEHYNVSANPDSTTPGWVITANNNATALPSANYSVSGTHVTIDANVWGAGNTTATIEYNTRMHSSVGDVITYAIIVQLAVIPFFILYGFLTIVARNKKEVRI</sequence>
<reference evidence="2" key="1">
    <citation type="journal article" date="2014" name="Front. Microbiol.">
        <title>High frequency of phylogenetically diverse reductive dehalogenase-homologous genes in deep subseafloor sedimentary metagenomes.</title>
        <authorList>
            <person name="Kawai M."/>
            <person name="Futagami T."/>
            <person name="Toyoda A."/>
            <person name="Takaki Y."/>
            <person name="Nishi S."/>
            <person name="Hori S."/>
            <person name="Arai W."/>
            <person name="Tsubouchi T."/>
            <person name="Morono Y."/>
            <person name="Uchiyama I."/>
            <person name="Ito T."/>
            <person name="Fujiyama A."/>
            <person name="Inagaki F."/>
            <person name="Takami H."/>
        </authorList>
    </citation>
    <scope>NUCLEOTIDE SEQUENCE</scope>
    <source>
        <strain evidence="2">Expedition CK06-06</strain>
    </source>
</reference>
<keyword evidence="1" id="KW-1133">Transmembrane helix</keyword>
<evidence type="ECO:0000256" key="1">
    <source>
        <dbReference type="SAM" id="Phobius"/>
    </source>
</evidence>
<evidence type="ECO:0000313" key="2">
    <source>
        <dbReference type="EMBL" id="GAG80129.1"/>
    </source>
</evidence>
<name>X1ADZ0_9ZZZZ</name>
<accession>X1ADZ0</accession>
<organism evidence="2">
    <name type="scientific">marine sediment metagenome</name>
    <dbReference type="NCBI Taxonomy" id="412755"/>
    <lineage>
        <taxon>unclassified sequences</taxon>
        <taxon>metagenomes</taxon>
        <taxon>ecological metagenomes</taxon>
    </lineage>
</organism>
<keyword evidence="1" id="KW-0472">Membrane</keyword>
<dbReference type="EMBL" id="BART01012369">
    <property type="protein sequence ID" value="GAG80129.1"/>
    <property type="molecule type" value="Genomic_DNA"/>
</dbReference>
<dbReference type="AlphaFoldDB" id="X1ADZ0"/>
<gene>
    <name evidence="2" type="ORF">S01H4_25856</name>
</gene>
<keyword evidence="1" id="KW-0812">Transmembrane</keyword>